<comment type="caution">
    <text evidence="7">The sequence shown here is derived from an EMBL/GenBank/DDBJ whole genome shotgun (WGS) entry which is preliminary data.</text>
</comment>
<dbReference type="PANTHER" id="PTHR15107:SF0">
    <property type="entry name" value="DNA ENDONUCLEASE ACTIVATOR CTP1 C-TERMINAL DOMAIN-CONTAINING PROTEIN"/>
    <property type="match status" value="1"/>
</dbReference>
<proteinExistence type="predicted"/>
<keyword evidence="4" id="KW-0175">Coiled coil</keyword>
<evidence type="ECO:0000256" key="2">
    <source>
        <dbReference type="ARBA" id="ARBA00022763"/>
    </source>
</evidence>
<feature type="compositionally biased region" description="Basic and acidic residues" evidence="5">
    <location>
        <begin position="191"/>
        <end position="237"/>
    </location>
</feature>
<evidence type="ECO:0000256" key="3">
    <source>
        <dbReference type="ARBA" id="ARBA00023242"/>
    </source>
</evidence>
<feature type="compositionally biased region" description="Basic and acidic residues" evidence="5">
    <location>
        <begin position="266"/>
        <end position="275"/>
    </location>
</feature>
<feature type="coiled-coil region" evidence="4">
    <location>
        <begin position="40"/>
        <end position="113"/>
    </location>
</feature>
<accession>A0ABR4PL89</accession>
<feature type="compositionally biased region" description="Polar residues" evidence="5">
    <location>
        <begin position="665"/>
        <end position="680"/>
    </location>
</feature>
<organism evidence="7 8">
    <name type="scientific">Phlyctema vagabunda</name>
    <dbReference type="NCBI Taxonomy" id="108571"/>
    <lineage>
        <taxon>Eukaryota</taxon>
        <taxon>Fungi</taxon>
        <taxon>Dikarya</taxon>
        <taxon>Ascomycota</taxon>
        <taxon>Pezizomycotina</taxon>
        <taxon>Leotiomycetes</taxon>
        <taxon>Helotiales</taxon>
        <taxon>Dermateaceae</taxon>
        <taxon>Phlyctema</taxon>
    </lineage>
</organism>
<sequence length="856" mass="96448">MDLWSSGREARLARFEEFFQDNENVLALELKDKLVDAEELRELREKAVEYDAIKAELAQSTTKSRQLKESNERLSEELCARLSSRQHDFDEEHKQLLTELEGYKLQLDEARELTKRRDTTKISRSIPGPDGRSSPSPSGESRGVSKVIHNEMVKKYNNAVERLADVSKARDTLELKVRDLKQRIRNWDAYKTQAEHKADQSKEQISQQKDENKNLRARIEELERDARNQHGSDDGNGLRRSHPPPALTQSLSKPLARGPALSAPPEVRRDSDRDPGLQNVVARNLIFLPSQYGAFSTPNTRAATPQHLSSVTSTHAHEDIETNLRSSPEPILPPIPRVLNPDHTKIAATQFVGLEPESHPASDGTTEGSTEGSSPSAANDKPMEQNEDIPVQESPETPVVISTRRVKRKRGKEVTDSPVKSRVKKELLSSSPIVMATFNNMRFHESMDLDEIGEKIDTPKKRRQFATLRQVSDSSIISPRDSFHDHAHDSRVEIANPPKIAPPKTTSVLQPVSPNRKILPRTSTVKPPKRRRVVDERAIETVAEDGELQGVTNDPIDKPAPQPVSDDATILASLMERPSPQKKPLNSSKLVFPKKPFTPSTSSGSRGALLPAASTDARADHASRELLPTSLTDPDHSRLRYSSSTVGTSHDVDSPSLRSKIAPRTSGQKAIPSTRQSTKNVPFRNLPLESLGVEHFKVNPRFNNGYNFAFKDVVRGQEQRRELQGCIKPDCCGGKFRALALELYRDPQDSEARGKEEKMLKEYLGDNSWKLKGMLQEERKETMIQAMTRDLSNKYGKHRHAYARSKTPPGFWNPDFPTTQEQEVTRGQQHQYERDMVELRYKESMRPGGAYMFRDE</sequence>
<evidence type="ECO:0000256" key="1">
    <source>
        <dbReference type="ARBA" id="ARBA00004123"/>
    </source>
</evidence>
<name>A0ABR4PL89_9HELO</name>
<dbReference type="PANTHER" id="PTHR15107">
    <property type="entry name" value="RETINOBLASTOMA BINDING PROTEIN 8"/>
    <property type="match status" value="1"/>
</dbReference>
<feature type="region of interest" description="Disordered" evidence="5">
    <location>
        <begin position="803"/>
        <end position="834"/>
    </location>
</feature>
<protein>
    <submittedName>
        <fullName evidence="7">DNA repair protein/CtIP</fullName>
    </submittedName>
</protein>
<feature type="domain" description="DNA endonuclease activator Ctp1 C-terminal" evidence="6">
    <location>
        <begin position="709"/>
        <end position="821"/>
    </location>
</feature>
<feature type="region of interest" description="Disordered" evidence="5">
    <location>
        <begin position="355"/>
        <end position="418"/>
    </location>
</feature>
<evidence type="ECO:0000256" key="4">
    <source>
        <dbReference type="SAM" id="Coils"/>
    </source>
</evidence>
<evidence type="ECO:0000256" key="5">
    <source>
        <dbReference type="SAM" id="MobiDB-lite"/>
    </source>
</evidence>
<feature type="compositionally biased region" description="Polar residues" evidence="5">
    <location>
        <begin position="297"/>
        <end position="314"/>
    </location>
</feature>
<comment type="subcellular location">
    <subcellularLocation>
        <location evidence="1">Nucleus</location>
    </subcellularLocation>
</comment>
<dbReference type="EMBL" id="JBFCZG010000003">
    <property type="protein sequence ID" value="KAL3424107.1"/>
    <property type="molecule type" value="Genomic_DNA"/>
</dbReference>
<evidence type="ECO:0000313" key="7">
    <source>
        <dbReference type="EMBL" id="KAL3424107.1"/>
    </source>
</evidence>
<evidence type="ECO:0000259" key="6">
    <source>
        <dbReference type="Pfam" id="PF08573"/>
    </source>
</evidence>
<feature type="compositionally biased region" description="Low complexity" evidence="5">
    <location>
        <begin position="364"/>
        <end position="374"/>
    </location>
</feature>
<keyword evidence="3" id="KW-0539">Nucleus</keyword>
<dbReference type="InterPro" id="IPR033316">
    <property type="entry name" value="RBBP8-like"/>
</dbReference>
<feature type="region of interest" description="Disordered" evidence="5">
    <location>
        <begin position="297"/>
        <end position="338"/>
    </location>
</feature>
<dbReference type="Pfam" id="PF08573">
    <property type="entry name" value="SAE2"/>
    <property type="match status" value="1"/>
</dbReference>
<evidence type="ECO:0000313" key="8">
    <source>
        <dbReference type="Proteomes" id="UP001629113"/>
    </source>
</evidence>
<feature type="region of interest" description="Disordered" evidence="5">
    <location>
        <begin position="495"/>
        <end position="680"/>
    </location>
</feature>
<keyword evidence="2" id="KW-0227">DNA damage</keyword>
<feature type="compositionally biased region" description="Polar residues" evidence="5">
    <location>
        <begin position="504"/>
        <end position="513"/>
    </location>
</feature>
<feature type="region of interest" description="Disordered" evidence="5">
    <location>
        <begin position="191"/>
        <end position="275"/>
    </location>
</feature>
<feature type="region of interest" description="Disordered" evidence="5">
    <location>
        <begin position="114"/>
        <end position="144"/>
    </location>
</feature>
<gene>
    <name evidence="7" type="ORF">PVAG01_03388</name>
</gene>
<reference evidence="7 8" key="1">
    <citation type="submission" date="2024-06" db="EMBL/GenBank/DDBJ databases">
        <title>Complete genome of Phlyctema vagabunda strain 19-DSS-EL-015.</title>
        <authorList>
            <person name="Fiorenzani C."/>
        </authorList>
    </citation>
    <scope>NUCLEOTIDE SEQUENCE [LARGE SCALE GENOMIC DNA]</scope>
    <source>
        <strain evidence="7 8">19-DSS-EL-015</strain>
    </source>
</reference>
<dbReference type="Proteomes" id="UP001629113">
    <property type="component" value="Unassembled WGS sequence"/>
</dbReference>
<feature type="compositionally biased region" description="Low complexity" evidence="5">
    <location>
        <begin position="123"/>
        <end position="144"/>
    </location>
</feature>
<feature type="compositionally biased region" description="Polar residues" evidence="5">
    <location>
        <begin position="816"/>
        <end position="830"/>
    </location>
</feature>
<dbReference type="InterPro" id="IPR013882">
    <property type="entry name" value="Ctp1_C"/>
</dbReference>
<keyword evidence="8" id="KW-1185">Reference proteome</keyword>